<dbReference type="Proteomes" id="UP000606974">
    <property type="component" value="Unassembled WGS sequence"/>
</dbReference>
<name>A0A8H7ACI9_9EURO</name>
<dbReference type="EMBL" id="JAACFV010000084">
    <property type="protein sequence ID" value="KAF7506595.1"/>
    <property type="molecule type" value="Genomic_DNA"/>
</dbReference>
<keyword evidence="2" id="KW-1185">Reference proteome</keyword>
<comment type="caution">
    <text evidence="1">The sequence shown here is derived from an EMBL/GenBank/DDBJ whole genome shotgun (WGS) entry which is preliminary data.</text>
</comment>
<sequence>MIVPLCYRIPTRGYLKIKRLQLRHDPYYAKSADTWSRECKQYKIGSQGTHHLVDTIHFRDDPYSLACWNLSTDTCEDILDGRLNYDVRILKESLVLVDFVEAVHPPLLEDCVHISVPEKQRILHHSSELMQRFAALSLQVVELAGDPIINCCPLESKLILCIHWTQNESTKLIADAINLLRVLRSNLAKCEQPVTREHNVEALTETYRDVSHKAVEGSGLVGCLDYPFQYDILGDCESDLVEFIPG</sequence>
<evidence type="ECO:0000313" key="1">
    <source>
        <dbReference type="EMBL" id="KAF7506595.1"/>
    </source>
</evidence>
<dbReference type="AlphaFoldDB" id="A0A8H7ACI9"/>
<protein>
    <submittedName>
        <fullName evidence="1">Uncharacterized protein</fullName>
    </submittedName>
</protein>
<proteinExistence type="predicted"/>
<evidence type="ECO:0000313" key="2">
    <source>
        <dbReference type="Proteomes" id="UP000606974"/>
    </source>
</evidence>
<accession>A0A8H7ACI9</accession>
<organism evidence="1 2">
    <name type="scientific">Endocarpon pusillum</name>
    <dbReference type="NCBI Taxonomy" id="364733"/>
    <lineage>
        <taxon>Eukaryota</taxon>
        <taxon>Fungi</taxon>
        <taxon>Dikarya</taxon>
        <taxon>Ascomycota</taxon>
        <taxon>Pezizomycotina</taxon>
        <taxon>Eurotiomycetes</taxon>
        <taxon>Chaetothyriomycetidae</taxon>
        <taxon>Verrucariales</taxon>
        <taxon>Verrucariaceae</taxon>
        <taxon>Endocarpon</taxon>
    </lineage>
</organism>
<reference evidence="1" key="1">
    <citation type="submission" date="2020-02" db="EMBL/GenBank/DDBJ databases">
        <authorList>
            <person name="Palmer J.M."/>
        </authorList>
    </citation>
    <scope>NUCLEOTIDE SEQUENCE</scope>
    <source>
        <strain evidence="1">EPUS1.4</strain>
        <tissue evidence="1">Thallus</tissue>
    </source>
</reference>
<gene>
    <name evidence="1" type="ORF">GJ744_011632</name>
</gene>